<dbReference type="Pfam" id="PF00528">
    <property type="entry name" value="BPD_transp_1"/>
    <property type="match status" value="1"/>
</dbReference>
<feature type="transmembrane region" description="Helical" evidence="8">
    <location>
        <begin position="58"/>
        <end position="78"/>
    </location>
</feature>
<evidence type="ECO:0000256" key="4">
    <source>
        <dbReference type="ARBA" id="ARBA00022692"/>
    </source>
</evidence>
<sequence length="219" mass="24928">MELDWEYAFSILPTLLKGLKTALYATVVGFVIACVAGLVLALLVRVRVKVVKWVTNAFIEFVRSTPLLIQLFFLYFGLNKYFQLSAFTVGAVALGIHYSTYLAEVYRSGIDNVEKGQWEASRALNFSKGRTWTSIILPQAIPPILPIMGNYLIVVFKETPLLAGITVLEMLTRSKNILSRDWKPFEPYTMVGLIFLVLSLTMAIVFELMERRMNRRFTK</sequence>
<dbReference type="EMBL" id="JACXIZ010000017">
    <property type="protein sequence ID" value="MBD2845657.1"/>
    <property type="molecule type" value="Genomic_DNA"/>
</dbReference>
<dbReference type="InterPro" id="IPR043429">
    <property type="entry name" value="ArtM/GltK/GlnP/TcyL/YhdX-like"/>
</dbReference>
<dbReference type="SUPFAM" id="SSF161098">
    <property type="entry name" value="MetI-like"/>
    <property type="match status" value="1"/>
</dbReference>
<keyword evidence="11" id="KW-1185">Reference proteome</keyword>
<evidence type="ECO:0000256" key="3">
    <source>
        <dbReference type="ARBA" id="ARBA00022475"/>
    </source>
</evidence>
<evidence type="ECO:0000256" key="7">
    <source>
        <dbReference type="ARBA" id="ARBA00023136"/>
    </source>
</evidence>
<dbReference type="InterPro" id="IPR010065">
    <property type="entry name" value="AA_ABC_transptr_permease_3TM"/>
</dbReference>
<dbReference type="InterPro" id="IPR035906">
    <property type="entry name" value="MetI-like_sf"/>
</dbReference>
<protein>
    <submittedName>
        <fullName evidence="10">Ectoine/hydroxyectoine ABC transporter permease subunit EhuD</fullName>
    </submittedName>
</protein>
<dbReference type="GO" id="GO:0022857">
    <property type="term" value="F:transmembrane transporter activity"/>
    <property type="evidence" value="ECO:0007669"/>
    <property type="project" value="InterPro"/>
</dbReference>
<gene>
    <name evidence="10" type="primary">ehuD</name>
    <name evidence="10" type="ORF">IDH44_10695</name>
</gene>
<dbReference type="CDD" id="cd06261">
    <property type="entry name" value="TM_PBP2"/>
    <property type="match status" value="1"/>
</dbReference>
<evidence type="ECO:0000256" key="2">
    <source>
        <dbReference type="ARBA" id="ARBA00022448"/>
    </source>
</evidence>
<dbReference type="Gene3D" id="1.10.3720.10">
    <property type="entry name" value="MetI-like"/>
    <property type="match status" value="1"/>
</dbReference>
<reference evidence="10" key="1">
    <citation type="submission" date="2020-09" db="EMBL/GenBank/DDBJ databases">
        <title>A novel bacterium of genus Paenibacillus, isolated from South China Sea.</title>
        <authorList>
            <person name="Huang H."/>
            <person name="Mo K."/>
            <person name="Hu Y."/>
        </authorList>
    </citation>
    <scope>NUCLEOTIDE SEQUENCE</scope>
    <source>
        <strain evidence="10">IB182496</strain>
    </source>
</reference>
<evidence type="ECO:0000256" key="6">
    <source>
        <dbReference type="ARBA" id="ARBA00022989"/>
    </source>
</evidence>
<evidence type="ECO:0000313" key="11">
    <source>
        <dbReference type="Proteomes" id="UP000621560"/>
    </source>
</evidence>
<evidence type="ECO:0000256" key="8">
    <source>
        <dbReference type="RuleBase" id="RU363032"/>
    </source>
</evidence>
<dbReference type="PANTHER" id="PTHR30614:SF0">
    <property type="entry name" value="L-CYSTINE TRANSPORT SYSTEM PERMEASE PROTEIN TCYL"/>
    <property type="match status" value="1"/>
</dbReference>
<evidence type="ECO:0000256" key="5">
    <source>
        <dbReference type="ARBA" id="ARBA00022970"/>
    </source>
</evidence>
<dbReference type="PROSITE" id="PS50928">
    <property type="entry name" value="ABC_TM1"/>
    <property type="match status" value="1"/>
</dbReference>
<feature type="transmembrane region" description="Helical" evidence="8">
    <location>
        <begin position="22"/>
        <end position="46"/>
    </location>
</feature>
<keyword evidence="6 8" id="KW-1133">Transmembrane helix</keyword>
<dbReference type="NCBIfam" id="TIGR01726">
    <property type="entry name" value="HEQRo_perm_3TM"/>
    <property type="match status" value="1"/>
</dbReference>
<comment type="caution">
    <text evidence="10">The sequence shown here is derived from an EMBL/GenBank/DDBJ whole genome shotgun (WGS) entry which is preliminary data.</text>
</comment>
<evidence type="ECO:0000256" key="1">
    <source>
        <dbReference type="ARBA" id="ARBA00004651"/>
    </source>
</evidence>
<dbReference type="AlphaFoldDB" id="A0A927GSF4"/>
<organism evidence="10 11">
    <name type="scientific">Paenibacillus sabuli</name>
    <dbReference type="NCBI Taxonomy" id="2772509"/>
    <lineage>
        <taxon>Bacteria</taxon>
        <taxon>Bacillati</taxon>
        <taxon>Bacillota</taxon>
        <taxon>Bacilli</taxon>
        <taxon>Bacillales</taxon>
        <taxon>Paenibacillaceae</taxon>
        <taxon>Paenibacillus</taxon>
    </lineage>
</organism>
<name>A0A927GSF4_9BACL</name>
<feature type="domain" description="ABC transmembrane type-1" evidence="9">
    <location>
        <begin position="19"/>
        <end position="206"/>
    </location>
</feature>
<dbReference type="InterPro" id="IPR000515">
    <property type="entry name" value="MetI-like"/>
</dbReference>
<comment type="similarity">
    <text evidence="8">Belongs to the binding-protein-dependent transport system permease family.</text>
</comment>
<dbReference type="GO" id="GO:0006865">
    <property type="term" value="P:amino acid transport"/>
    <property type="evidence" value="ECO:0007669"/>
    <property type="project" value="UniProtKB-KW"/>
</dbReference>
<keyword evidence="5" id="KW-0029">Amino-acid transport</keyword>
<keyword evidence="7 8" id="KW-0472">Membrane</keyword>
<dbReference type="Proteomes" id="UP000621560">
    <property type="component" value="Unassembled WGS sequence"/>
</dbReference>
<accession>A0A927GSF4</accession>
<feature type="transmembrane region" description="Helical" evidence="8">
    <location>
        <begin position="188"/>
        <end position="209"/>
    </location>
</feature>
<dbReference type="GO" id="GO:0043190">
    <property type="term" value="C:ATP-binding cassette (ABC) transporter complex"/>
    <property type="evidence" value="ECO:0007669"/>
    <property type="project" value="InterPro"/>
</dbReference>
<feature type="transmembrane region" description="Helical" evidence="8">
    <location>
        <begin position="84"/>
        <end position="103"/>
    </location>
</feature>
<evidence type="ECO:0000259" key="9">
    <source>
        <dbReference type="PROSITE" id="PS50928"/>
    </source>
</evidence>
<keyword evidence="4 8" id="KW-0812">Transmembrane</keyword>
<dbReference type="RefSeq" id="WP_190917461.1">
    <property type="nucleotide sequence ID" value="NZ_JACXIZ010000017.1"/>
</dbReference>
<dbReference type="NCBIfam" id="TIGR03003">
    <property type="entry name" value="ectoine_ehuD"/>
    <property type="match status" value="1"/>
</dbReference>
<comment type="subcellular location">
    <subcellularLocation>
        <location evidence="1 8">Cell membrane</location>
        <topology evidence="1 8">Multi-pass membrane protein</topology>
    </subcellularLocation>
</comment>
<evidence type="ECO:0000313" key="10">
    <source>
        <dbReference type="EMBL" id="MBD2845657.1"/>
    </source>
</evidence>
<keyword evidence="3" id="KW-1003">Cell membrane</keyword>
<proteinExistence type="inferred from homology"/>
<dbReference type="PANTHER" id="PTHR30614">
    <property type="entry name" value="MEMBRANE COMPONENT OF AMINO ACID ABC TRANSPORTER"/>
    <property type="match status" value="1"/>
</dbReference>
<dbReference type="InterPro" id="IPR014341">
    <property type="entry name" value="Ectoine_EhuD"/>
</dbReference>
<keyword evidence="2 8" id="KW-0813">Transport</keyword>